<dbReference type="AlphaFoldDB" id="A0A8K0XJD3"/>
<evidence type="ECO:0000256" key="3">
    <source>
        <dbReference type="SAM" id="MobiDB-lite"/>
    </source>
</evidence>
<dbReference type="Pfam" id="PF13339">
    <property type="entry name" value="AATF-Che1"/>
    <property type="match status" value="1"/>
</dbReference>
<gene>
    <name evidence="6" type="ORF">BXZ70DRAFT_964292</name>
</gene>
<dbReference type="InterPro" id="IPR039223">
    <property type="entry name" value="AATF/Bfr2"/>
</dbReference>
<feature type="domain" description="AATF leucine zipper-containing" evidence="5">
    <location>
        <begin position="24"/>
        <end position="148"/>
    </location>
</feature>
<accession>A0A8K0XJD3</accession>
<evidence type="ECO:0000256" key="1">
    <source>
        <dbReference type="ARBA" id="ARBA00008966"/>
    </source>
</evidence>
<comment type="caution">
    <text evidence="6">The sequence shown here is derived from an EMBL/GenBank/DDBJ whole genome shotgun (WGS) entry which is preliminary data.</text>
</comment>
<dbReference type="Pfam" id="PF08164">
    <property type="entry name" value="TRAUB"/>
    <property type="match status" value="1"/>
</dbReference>
<dbReference type="PANTHER" id="PTHR15565">
    <property type="entry name" value="AATF PROTEIN APOPTOSIS ANTAGONIZING TRANSCRIPTION FACTOR"/>
    <property type="match status" value="1"/>
</dbReference>
<dbReference type="GO" id="GO:0005730">
    <property type="term" value="C:nucleolus"/>
    <property type="evidence" value="ECO:0007669"/>
    <property type="project" value="TreeGrafter"/>
</dbReference>
<evidence type="ECO:0000259" key="5">
    <source>
        <dbReference type="Pfam" id="PF13339"/>
    </source>
</evidence>
<dbReference type="OrthoDB" id="5783963at2759"/>
<evidence type="ECO:0000313" key="6">
    <source>
        <dbReference type="EMBL" id="KAH8071793.1"/>
    </source>
</evidence>
<organism evidence="6 7">
    <name type="scientific">Cristinia sonorae</name>
    <dbReference type="NCBI Taxonomy" id="1940300"/>
    <lineage>
        <taxon>Eukaryota</taxon>
        <taxon>Fungi</taxon>
        <taxon>Dikarya</taxon>
        <taxon>Basidiomycota</taxon>
        <taxon>Agaricomycotina</taxon>
        <taxon>Agaricomycetes</taxon>
        <taxon>Agaricomycetidae</taxon>
        <taxon>Agaricales</taxon>
        <taxon>Pleurotineae</taxon>
        <taxon>Stephanosporaceae</taxon>
        <taxon>Cristinia</taxon>
    </lineage>
</organism>
<dbReference type="EMBL" id="JAEVFJ010000079">
    <property type="protein sequence ID" value="KAH8071793.1"/>
    <property type="molecule type" value="Genomic_DNA"/>
</dbReference>
<keyword evidence="7" id="KW-1185">Reference proteome</keyword>
<dbReference type="GO" id="GO:0000462">
    <property type="term" value="P:maturation of SSU-rRNA from tricistronic rRNA transcript (SSU-rRNA, 5.8S rRNA, LSU-rRNA)"/>
    <property type="evidence" value="ECO:0007669"/>
    <property type="project" value="TreeGrafter"/>
</dbReference>
<dbReference type="InterPro" id="IPR012617">
    <property type="entry name" value="AATF_C"/>
</dbReference>
<feature type="domain" description="Apoptosis-antagonizing transcription factor C-terminal" evidence="4">
    <location>
        <begin position="216"/>
        <end position="295"/>
    </location>
</feature>
<reference evidence="6" key="1">
    <citation type="journal article" date="2021" name="New Phytol.">
        <title>Evolutionary innovations through gain and loss of genes in the ectomycorrhizal Boletales.</title>
        <authorList>
            <person name="Wu G."/>
            <person name="Miyauchi S."/>
            <person name="Morin E."/>
            <person name="Kuo A."/>
            <person name="Drula E."/>
            <person name="Varga T."/>
            <person name="Kohler A."/>
            <person name="Feng B."/>
            <person name="Cao Y."/>
            <person name="Lipzen A."/>
            <person name="Daum C."/>
            <person name="Hundley H."/>
            <person name="Pangilinan J."/>
            <person name="Johnson J."/>
            <person name="Barry K."/>
            <person name="LaButti K."/>
            <person name="Ng V."/>
            <person name="Ahrendt S."/>
            <person name="Min B."/>
            <person name="Choi I.G."/>
            <person name="Park H."/>
            <person name="Plett J.M."/>
            <person name="Magnuson J."/>
            <person name="Spatafora J.W."/>
            <person name="Nagy L.G."/>
            <person name="Henrissat B."/>
            <person name="Grigoriev I.V."/>
            <person name="Yang Z.L."/>
            <person name="Xu J."/>
            <person name="Martin F.M."/>
        </authorList>
    </citation>
    <scope>NUCLEOTIDE SEQUENCE</scope>
    <source>
        <strain evidence="6">KKN 215</strain>
    </source>
</reference>
<dbReference type="InterPro" id="IPR025160">
    <property type="entry name" value="AATF"/>
</dbReference>
<name>A0A8K0XJD3_9AGAR</name>
<feature type="region of interest" description="Disordered" evidence="3">
    <location>
        <begin position="1"/>
        <end position="24"/>
    </location>
</feature>
<proteinExistence type="inferred from homology"/>
<evidence type="ECO:0000313" key="7">
    <source>
        <dbReference type="Proteomes" id="UP000813824"/>
    </source>
</evidence>
<dbReference type="PANTHER" id="PTHR15565:SF0">
    <property type="entry name" value="PROTEIN AATF"/>
    <property type="match status" value="1"/>
</dbReference>
<evidence type="ECO:0000256" key="2">
    <source>
        <dbReference type="ARBA" id="ARBA00013850"/>
    </source>
</evidence>
<protein>
    <recommendedName>
        <fullName evidence="2">Protein BFR2</fullName>
    </recommendedName>
</protein>
<dbReference type="Proteomes" id="UP000813824">
    <property type="component" value="Unassembled WGS sequence"/>
</dbReference>
<sequence>MSFTQVLDGQHDPTASLRETREQDRRKGLAISHQIAIWNALMDARIQLQKILTATNKLPVSSPHPGSSNIASPSVLSVVEEAYELSRELLILQSSLYKADDLDLNVPAGPSNTESVEDTLCSWSSTVSEAEAVHAPHLVQTLSKWSTKIQIAAPNFALGTKSSALKTSSLGQTSNVVSIIRDHLETDSEELLARTRTVPSREHDVDHDTFGDMEFYQQLLRDVIESKASTGGSTEQGWLHRQATAKRNKIVDTKASKGRKLRYEVHEKLQHFMIPIPVVVGGWPDEQVDELFGSLVDK</sequence>
<comment type="similarity">
    <text evidence="1">Belongs to the AATF family.</text>
</comment>
<evidence type="ECO:0000259" key="4">
    <source>
        <dbReference type="Pfam" id="PF08164"/>
    </source>
</evidence>